<gene>
    <name evidence="7" type="ORF">Amon01_000324800</name>
</gene>
<evidence type="ECO:0000256" key="5">
    <source>
        <dbReference type="ARBA" id="ARBA00023242"/>
    </source>
</evidence>
<evidence type="ECO:0000256" key="4">
    <source>
        <dbReference type="ARBA" id="ARBA00022833"/>
    </source>
</evidence>
<evidence type="ECO:0000313" key="7">
    <source>
        <dbReference type="EMBL" id="GMG26292.1"/>
    </source>
</evidence>
<dbReference type="SUPFAM" id="SSF53098">
    <property type="entry name" value="Ribonuclease H-like"/>
    <property type="match status" value="1"/>
</dbReference>
<keyword evidence="4" id="KW-0862">Zinc</keyword>
<dbReference type="EMBL" id="BSXU01001334">
    <property type="protein sequence ID" value="GMG26292.1"/>
    <property type="molecule type" value="Genomic_DNA"/>
</dbReference>
<evidence type="ECO:0000256" key="6">
    <source>
        <dbReference type="SAM" id="MobiDB-lite"/>
    </source>
</evidence>
<proteinExistence type="predicted"/>
<dbReference type="GO" id="GO:0008270">
    <property type="term" value="F:zinc ion binding"/>
    <property type="evidence" value="ECO:0007669"/>
    <property type="project" value="UniProtKB-KW"/>
</dbReference>
<comment type="subcellular location">
    <subcellularLocation>
        <location evidence="1">Nucleus</location>
    </subcellularLocation>
</comment>
<dbReference type="OrthoDB" id="4347799at2759"/>
<dbReference type="PANTHER" id="PTHR46481">
    <property type="entry name" value="ZINC FINGER BED DOMAIN-CONTAINING PROTEIN 4"/>
    <property type="match status" value="1"/>
</dbReference>
<feature type="compositionally biased region" description="Polar residues" evidence="6">
    <location>
        <begin position="23"/>
        <end position="45"/>
    </location>
</feature>
<dbReference type="Proteomes" id="UP001165063">
    <property type="component" value="Unassembled WGS sequence"/>
</dbReference>
<evidence type="ECO:0000256" key="1">
    <source>
        <dbReference type="ARBA" id="ARBA00004123"/>
    </source>
</evidence>
<keyword evidence="5" id="KW-0539">Nucleus</keyword>
<dbReference type="AlphaFoldDB" id="A0A9W7DEY0"/>
<evidence type="ECO:0000256" key="2">
    <source>
        <dbReference type="ARBA" id="ARBA00022723"/>
    </source>
</evidence>
<keyword evidence="2" id="KW-0479">Metal-binding</keyword>
<dbReference type="InterPro" id="IPR052035">
    <property type="entry name" value="ZnF_BED_domain_contain"/>
</dbReference>
<dbReference type="GO" id="GO:0005634">
    <property type="term" value="C:nucleus"/>
    <property type="evidence" value="ECO:0007669"/>
    <property type="project" value="UniProtKB-SubCell"/>
</dbReference>
<evidence type="ECO:0000313" key="8">
    <source>
        <dbReference type="Proteomes" id="UP001165063"/>
    </source>
</evidence>
<dbReference type="PANTHER" id="PTHR46481:SF10">
    <property type="entry name" value="ZINC FINGER BED DOMAIN-CONTAINING PROTEIN 39"/>
    <property type="match status" value="1"/>
</dbReference>
<dbReference type="InterPro" id="IPR012337">
    <property type="entry name" value="RNaseH-like_sf"/>
</dbReference>
<feature type="region of interest" description="Disordered" evidence="6">
    <location>
        <begin position="21"/>
        <end position="50"/>
    </location>
</feature>
<organism evidence="7 8">
    <name type="scientific">Ambrosiozyma monospora</name>
    <name type="common">Yeast</name>
    <name type="synonym">Endomycopsis monosporus</name>
    <dbReference type="NCBI Taxonomy" id="43982"/>
    <lineage>
        <taxon>Eukaryota</taxon>
        <taxon>Fungi</taxon>
        <taxon>Dikarya</taxon>
        <taxon>Ascomycota</taxon>
        <taxon>Saccharomycotina</taxon>
        <taxon>Pichiomycetes</taxon>
        <taxon>Pichiales</taxon>
        <taxon>Pichiaceae</taxon>
        <taxon>Ambrosiozyma</taxon>
    </lineage>
</organism>
<evidence type="ECO:0000256" key="3">
    <source>
        <dbReference type="ARBA" id="ARBA00022771"/>
    </source>
</evidence>
<accession>A0A9W7DEY0</accession>
<sequence length="634" mass="72732">MTNNNSSPNIIVLDDECEWEDMPSQNLQQETSPPLTPSSETQNQGRGKAPASLRDHFYDIWVNKKSRKVFRDKPENESDYNKKACCKCCDDSIPNKPNPNMVVHLFNCAEFRKDTRAFTDFISQNFSFEMNKKRNGVEFYVTLEHEKMKVDKRKASTTGTRGVKFQRTADQPTISASRGNYKKAQIKKELDARLIILAANTGMSFLQLQSQEFRSFIYWLCGIFPTLSRNNAPIILKELAYEVKKSCLVKVNNSEFITVVIDGWTSRNGVHIYAINLVTEIGEELFYTSFEVPHDKQDAQYLKDQLAERLDEVNRSTRTIVQNKDGTKQYRTKLVAICTDGASVMTAMKKKLVQHCVVDEDANGGQPIQIKPYKTMIELKCFTHGLNNGFKLLFKNFQEVKDVFDKVKKVVNAFSGLSKVTQELLALGGKKMVVESKTRFATRYYVIKRVLENKDSLTKLVNDSVHGRELPKEVFSILTEGSVEFWGSVSALKEFLEPLAELVKKSETPYYRLSDSIADFVSISKKMLHLYQQNPQLCLRYGESFYDTIKQIFQRYINNEIAVLALIFDVLLRFKPSEEAKSMAMEAMKKFARRATGFDAFDDDDDPADATSNFPFFLSNNSEREKERNKRRLA</sequence>
<comment type="caution">
    <text evidence="7">The sequence shown here is derived from an EMBL/GenBank/DDBJ whole genome shotgun (WGS) entry which is preliminary data.</text>
</comment>
<reference evidence="7" key="1">
    <citation type="submission" date="2023-04" db="EMBL/GenBank/DDBJ databases">
        <title>Ambrosiozyma monospora NBRC 1965.</title>
        <authorList>
            <person name="Ichikawa N."/>
            <person name="Sato H."/>
            <person name="Tonouchi N."/>
        </authorList>
    </citation>
    <scope>NUCLEOTIDE SEQUENCE</scope>
    <source>
        <strain evidence="7">NBRC 1965</strain>
    </source>
</reference>
<protein>
    <submittedName>
        <fullName evidence="7">Unnamed protein product</fullName>
    </submittedName>
</protein>
<name>A0A9W7DEY0_AMBMO</name>
<feature type="region of interest" description="Disordered" evidence="6">
    <location>
        <begin position="600"/>
        <end position="634"/>
    </location>
</feature>
<keyword evidence="3" id="KW-0863">Zinc-finger</keyword>
<keyword evidence="8" id="KW-1185">Reference proteome</keyword>